<dbReference type="PROSITE" id="PS00687">
    <property type="entry name" value="ALDEHYDE_DEHYDR_GLU"/>
    <property type="match status" value="1"/>
</dbReference>
<dbReference type="InterPro" id="IPR016162">
    <property type="entry name" value="Ald_DH_N"/>
</dbReference>
<evidence type="ECO:0000313" key="6">
    <source>
        <dbReference type="EMBL" id="KOO09536.1"/>
    </source>
</evidence>
<dbReference type="FunFam" id="3.40.605.10:FF:000007">
    <property type="entry name" value="NAD/NADP-dependent betaine aldehyde dehydrogenase"/>
    <property type="match status" value="1"/>
</dbReference>
<organism evidence="6 7">
    <name type="scientific">Vibrio hepatarius</name>
    <dbReference type="NCBI Taxonomy" id="171383"/>
    <lineage>
        <taxon>Bacteria</taxon>
        <taxon>Pseudomonadati</taxon>
        <taxon>Pseudomonadota</taxon>
        <taxon>Gammaproteobacteria</taxon>
        <taxon>Vibrionales</taxon>
        <taxon>Vibrionaceae</taxon>
        <taxon>Vibrio</taxon>
        <taxon>Vibrio oreintalis group</taxon>
    </lineage>
</organism>
<evidence type="ECO:0000259" key="5">
    <source>
        <dbReference type="Pfam" id="PF00171"/>
    </source>
</evidence>
<dbReference type="PROSITE" id="PS00070">
    <property type="entry name" value="ALDEHYDE_DEHYDR_CYS"/>
    <property type="match status" value="1"/>
</dbReference>
<dbReference type="SUPFAM" id="SSF53720">
    <property type="entry name" value="ALDH-like"/>
    <property type="match status" value="1"/>
</dbReference>
<dbReference type="RefSeq" id="WP_053407796.1">
    <property type="nucleotide sequence ID" value="NZ_DAIPHI010000048.1"/>
</dbReference>
<reference evidence="7" key="1">
    <citation type="submission" date="2015-08" db="EMBL/GenBank/DDBJ databases">
        <title>Vibrio galatheae sp. nov., a novel member of the Vibrionaceae family isolated from the Solomon Islands.</title>
        <authorList>
            <person name="Giubergia S."/>
            <person name="Machado H."/>
            <person name="Mateiu R.V."/>
            <person name="Gram L."/>
        </authorList>
    </citation>
    <scope>NUCLEOTIDE SEQUENCE [LARGE SCALE GENOMIC DNA]</scope>
    <source>
        <strain evidence="7">DSM 19134</strain>
    </source>
</reference>
<comment type="similarity">
    <text evidence="1 4">Belongs to the aldehyde dehydrogenase family.</text>
</comment>
<evidence type="ECO:0000256" key="3">
    <source>
        <dbReference type="PROSITE-ProRule" id="PRU10007"/>
    </source>
</evidence>
<accession>A0A0M0I5E0</accession>
<feature type="active site" evidence="3">
    <location>
        <position position="242"/>
    </location>
</feature>
<dbReference type="STRING" id="171383.AKJ31_04055"/>
<keyword evidence="2 4" id="KW-0560">Oxidoreductase</keyword>
<comment type="caution">
    <text evidence="6">The sequence shown here is derived from an EMBL/GenBank/DDBJ whole genome shotgun (WGS) entry which is preliminary data.</text>
</comment>
<dbReference type="InterPro" id="IPR016160">
    <property type="entry name" value="Ald_DH_CS_CYS"/>
</dbReference>
<dbReference type="Proteomes" id="UP000037530">
    <property type="component" value="Unassembled WGS sequence"/>
</dbReference>
<dbReference type="OrthoDB" id="9812625at2"/>
<evidence type="ECO:0000256" key="4">
    <source>
        <dbReference type="RuleBase" id="RU003345"/>
    </source>
</evidence>
<dbReference type="InterPro" id="IPR016161">
    <property type="entry name" value="Ald_DH/histidinol_DH"/>
</dbReference>
<evidence type="ECO:0000256" key="2">
    <source>
        <dbReference type="ARBA" id="ARBA00023002"/>
    </source>
</evidence>
<evidence type="ECO:0000313" key="7">
    <source>
        <dbReference type="Proteomes" id="UP000037530"/>
    </source>
</evidence>
<dbReference type="GO" id="GO:0016620">
    <property type="term" value="F:oxidoreductase activity, acting on the aldehyde or oxo group of donors, NAD or NADP as acceptor"/>
    <property type="evidence" value="ECO:0007669"/>
    <property type="project" value="InterPro"/>
</dbReference>
<dbReference type="InterPro" id="IPR029510">
    <property type="entry name" value="Ald_DH_CS_GLU"/>
</dbReference>
<dbReference type="Gene3D" id="3.40.605.10">
    <property type="entry name" value="Aldehyde Dehydrogenase, Chain A, domain 1"/>
    <property type="match status" value="1"/>
</dbReference>
<gene>
    <name evidence="6" type="ORF">AKJ31_04055</name>
</gene>
<dbReference type="Gene3D" id="3.40.309.10">
    <property type="entry name" value="Aldehyde Dehydrogenase, Chain A, domain 2"/>
    <property type="match status" value="1"/>
</dbReference>
<name>A0A0M0I5E0_9VIBR</name>
<dbReference type="EMBL" id="LHPI01000001">
    <property type="protein sequence ID" value="KOO09536.1"/>
    <property type="molecule type" value="Genomic_DNA"/>
</dbReference>
<evidence type="ECO:0000256" key="1">
    <source>
        <dbReference type="ARBA" id="ARBA00009986"/>
    </source>
</evidence>
<keyword evidence="7" id="KW-1185">Reference proteome</keyword>
<sequence length="468" mass="49817">MNQFGMTIDGQTVQGEMPSCIVLNPANEQEAFTAPVASIAQLNKAVESAKAAYPQWSALSQVQRDGYINKIADVIEQNASELAEIIVKEQGKPMQLAQMEVGGAVAWTRHTASIEVPVEVYEDSENKRIEGRRKSIGVVGSITPWNWPLMIAIWHIIPALRMGNTVVLKPSELTPINTLKLGQLLQDVLPAGVLNVVSGSGDVGRAMSEHKDINKLVFTGSTQTGQNIMQAAATNLKRLTLELGGNDAGIVLPGANLDAIAEGLFATAFINMGQTCAALKRLYVHESQHDELCQKLADIAEKQVVGEGSADGVTFGPVQNSQQLEKVIALVEEAKQQGATIYAGGVRPDKPGYFFPPTIVGNAQSGMRVVEEEQFGPVLPVIKYTTVADAVAAANSVEVGLGGSVWGDVEQASELASKLECGSVWINGHAEVLPHAPFGGCKMSGFGVEFGLEGLLENSLLQVVNINK</sequence>
<dbReference type="AlphaFoldDB" id="A0A0M0I5E0"/>
<dbReference type="InterPro" id="IPR044086">
    <property type="entry name" value="LUC3-like"/>
</dbReference>
<feature type="domain" description="Aldehyde dehydrogenase" evidence="5">
    <location>
        <begin position="21"/>
        <end position="458"/>
    </location>
</feature>
<proteinExistence type="inferred from homology"/>
<dbReference type="PANTHER" id="PTHR11699">
    <property type="entry name" value="ALDEHYDE DEHYDROGENASE-RELATED"/>
    <property type="match status" value="1"/>
</dbReference>
<dbReference type="InterPro" id="IPR015590">
    <property type="entry name" value="Aldehyde_DH_dom"/>
</dbReference>
<dbReference type="CDD" id="cd07106">
    <property type="entry name" value="ALDH_AldA-AAD23400"/>
    <property type="match status" value="1"/>
</dbReference>
<protein>
    <submittedName>
        <fullName evidence="6">Aldehyde dehydrogenase</fullName>
    </submittedName>
</protein>
<dbReference type="Pfam" id="PF00171">
    <property type="entry name" value="Aldedh"/>
    <property type="match status" value="1"/>
</dbReference>
<dbReference type="PATRIC" id="fig|171383.3.peg.839"/>
<dbReference type="InterPro" id="IPR016163">
    <property type="entry name" value="Ald_DH_C"/>
</dbReference>